<gene>
    <name evidence="3" type="ORF">BA70_17780</name>
</gene>
<name>A0A081LBV8_9BACI</name>
<feature type="domain" description="Rifampin ADP-ribosyltransferase" evidence="2">
    <location>
        <begin position="13"/>
        <end position="110"/>
    </location>
</feature>
<dbReference type="Pfam" id="PF12120">
    <property type="entry name" value="Arr-ms"/>
    <property type="match status" value="1"/>
</dbReference>
<accession>A0A081LBV8</accession>
<evidence type="ECO:0000259" key="2">
    <source>
        <dbReference type="Pfam" id="PF12120"/>
    </source>
</evidence>
<proteinExistence type="predicted"/>
<evidence type="ECO:0000256" key="1">
    <source>
        <dbReference type="SAM" id="MobiDB-lite"/>
    </source>
</evidence>
<dbReference type="InterPro" id="IPR038611">
    <property type="entry name" value="Arr_sf"/>
</dbReference>
<evidence type="ECO:0000313" key="4">
    <source>
        <dbReference type="Proteomes" id="UP000028091"/>
    </source>
</evidence>
<evidence type="ECO:0000313" key="3">
    <source>
        <dbReference type="EMBL" id="KEP26734.1"/>
    </source>
</evidence>
<dbReference type="InterPro" id="IPR021975">
    <property type="entry name" value="Rifampin_Arr"/>
</dbReference>
<reference evidence="3 4" key="1">
    <citation type="submission" date="2012-09" db="EMBL/GenBank/DDBJ databases">
        <title>Genome Sequence of Bacillus sp. DW5-4.</title>
        <authorList>
            <person name="Lai Q."/>
            <person name="Liu Y."/>
            <person name="Shao Z."/>
        </authorList>
    </citation>
    <scope>NUCLEOTIDE SEQUENCE [LARGE SCALE GENOMIC DNA]</scope>
    <source>
        <strain evidence="3 4">DW5-4</strain>
    </source>
</reference>
<keyword evidence="4" id="KW-1185">Reference proteome</keyword>
<dbReference type="EMBL" id="JOTP01000007">
    <property type="protein sequence ID" value="KEP26734.1"/>
    <property type="molecule type" value="Genomic_DNA"/>
</dbReference>
<organism evidence="3 4">
    <name type="scientific">Bacillus zhangzhouensis</name>
    <dbReference type="NCBI Taxonomy" id="1178540"/>
    <lineage>
        <taxon>Bacteria</taxon>
        <taxon>Bacillati</taxon>
        <taxon>Bacillota</taxon>
        <taxon>Bacilli</taxon>
        <taxon>Bacillales</taxon>
        <taxon>Bacillaceae</taxon>
        <taxon>Bacillus</taxon>
    </lineage>
</organism>
<feature type="region of interest" description="Disordered" evidence="1">
    <location>
        <begin position="78"/>
        <end position="98"/>
    </location>
</feature>
<protein>
    <submittedName>
        <fullName evidence="3">Ribosomal subunit interface protein</fullName>
    </submittedName>
</protein>
<dbReference type="NCBIfam" id="NF033144">
    <property type="entry name" value="rifampin_ARR"/>
    <property type="match status" value="1"/>
</dbReference>
<sequence>MNDKKDVLDPGPFFHGTKAELKIGDLLEPLYLSNYQDKKSNHIYFTGTLNAAKWGAELARSDAKERIYIVEPLGEFENDPNVTDKRFPGNPTRSYRSKSPLKIVAELGSWERHSDEEINHMLSSLKKLSEEGKNVIYD</sequence>
<dbReference type="Gene3D" id="3.20.170.40">
    <property type="entry name" value="Rifampin ADP-ribosyltransferase domain"/>
    <property type="match status" value="1"/>
</dbReference>
<dbReference type="RefSeq" id="WP_034320475.1">
    <property type="nucleotide sequence ID" value="NZ_JOTP01000007.1"/>
</dbReference>
<dbReference type="AlphaFoldDB" id="A0A081LBV8"/>
<dbReference type="OrthoDB" id="5509356at2"/>
<comment type="caution">
    <text evidence="3">The sequence shown here is derived from an EMBL/GenBank/DDBJ whole genome shotgun (WGS) entry which is preliminary data.</text>
</comment>
<dbReference type="eggNOG" id="ENOG5030823">
    <property type="taxonomic scope" value="Bacteria"/>
</dbReference>
<dbReference type="Proteomes" id="UP000028091">
    <property type="component" value="Unassembled WGS sequence"/>
</dbReference>